<dbReference type="InterPro" id="IPR012337">
    <property type="entry name" value="RNaseH-like_sf"/>
</dbReference>
<dbReference type="GO" id="GO:0004523">
    <property type="term" value="F:RNA-DNA hybrid ribonuclease activity"/>
    <property type="evidence" value="ECO:0007669"/>
    <property type="project" value="InterPro"/>
</dbReference>
<dbReference type="Pfam" id="PF00078">
    <property type="entry name" value="RVT_1"/>
    <property type="match status" value="1"/>
</dbReference>
<feature type="domain" description="Reverse transcriptase" evidence="1">
    <location>
        <begin position="1"/>
        <end position="143"/>
    </location>
</feature>
<dbReference type="PROSITE" id="PS50878">
    <property type="entry name" value="RT_POL"/>
    <property type="match status" value="1"/>
</dbReference>
<evidence type="ECO:0008006" key="5">
    <source>
        <dbReference type="Google" id="ProtNLM"/>
    </source>
</evidence>
<accession>A0A8R2LX01</accession>
<evidence type="ECO:0000259" key="2">
    <source>
        <dbReference type="PROSITE" id="PS50879"/>
    </source>
</evidence>
<dbReference type="InterPro" id="IPR000477">
    <property type="entry name" value="RT_dom"/>
</dbReference>
<reference evidence="3" key="2">
    <citation type="submission" date="2022-06" db="UniProtKB">
        <authorList>
            <consortium name="EnsemblMetazoa"/>
        </authorList>
    </citation>
    <scope>IDENTIFICATION</scope>
    <source>
        <strain evidence="3">p50T (Dazao)</strain>
    </source>
</reference>
<dbReference type="Pfam" id="PF00075">
    <property type="entry name" value="RNase_H"/>
    <property type="match status" value="1"/>
</dbReference>
<dbReference type="CDD" id="cd09276">
    <property type="entry name" value="Rnase_HI_RT_non_LTR"/>
    <property type="match status" value="1"/>
</dbReference>
<name>A0A8R2LX01_BOMMO</name>
<keyword evidence="4" id="KW-1185">Reference proteome</keyword>
<dbReference type="Gene3D" id="3.30.420.10">
    <property type="entry name" value="Ribonuclease H-like superfamily/Ribonuclease H"/>
    <property type="match status" value="1"/>
</dbReference>
<evidence type="ECO:0000313" key="4">
    <source>
        <dbReference type="Proteomes" id="UP000005204"/>
    </source>
</evidence>
<dbReference type="GO" id="GO:0003676">
    <property type="term" value="F:nucleic acid binding"/>
    <property type="evidence" value="ECO:0007669"/>
    <property type="project" value="InterPro"/>
</dbReference>
<dbReference type="AlphaFoldDB" id="A0A8R2LX01"/>
<dbReference type="InterPro" id="IPR036397">
    <property type="entry name" value="RNaseH_sf"/>
</dbReference>
<evidence type="ECO:0000313" key="3">
    <source>
        <dbReference type="EnsemblMetazoa" id="XP_037868526.1"/>
    </source>
</evidence>
<organism evidence="3 4">
    <name type="scientific">Bombyx mori</name>
    <name type="common">Silk moth</name>
    <dbReference type="NCBI Taxonomy" id="7091"/>
    <lineage>
        <taxon>Eukaryota</taxon>
        <taxon>Metazoa</taxon>
        <taxon>Ecdysozoa</taxon>
        <taxon>Arthropoda</taxon>
        <taxon>Hexapoda</taxon>
        <taxon>Insecta</taxon>
        <taxon>Pterygota</taxon>
        <taxon>Neoptera</taxon>
        <taxon>Endopterygota</taxon>
        <taxon>Lepidoptera</taxon>
        <taxon>Glossata</taxon>
        <taxon>Ditrysia</taxon>
        <taxon>Bombycoidea</taxon>
        <taxon>Bombycidae</taxon>
        <taxon>Bombycinae</taxon>
        <taxon>Bombyx</taxon>
    </lineage>
</organism>
<dbReference type="InterPro" id="IPR002156">
    <property type="entry name" value="RNaseH_domain"/>
</dbReference>
<dbReference type="SUPFAM" id="SSF53098">
    <property type="entry name" value="Ribonuclease H-like"/>
    <property type="match status" value="1"/>
</dbReference>
<dbReference type="Proteomes" id="UP000005204">
    <property type="component" value="Unassembled WGS sequence"/>
</dbReference>
<feature type="domain" description="RNase H type-1" evidence="2">
    <location>
        <begin position="372"/>
        <end position="500"/>
    </location>
</feature>
<sequence length="642" mass="74215">MVWKHRVLLLLEQMSIKGNTLAFVRNFLENRRIRVKIDGIVSDPINTENGLPQGSVVSVILFLVSINSVTEVIERPVKGCLFADDLTLVCSGNSIKPTQTLLQNTLDKLSEWCRHTGFKFSDTKTEFIVLAKRKKKETVSLTINNKQIKEVRHLKILGLIFDQKLNWIDHIKKLKSDCYNRLNVIKILSGSSWGSDSTCIKNTYKALIRQKIDYGSIIYDSASSNILKTLESIHNTSLRLSLGAFRTSPINSILVEAEEMPLAFRRKELCLSYAINHITNNKDSFILKDTVPSDIEFRLQPTLSSPLRLRIKKYLAEINLDFPPVFPRKHHYYPPWHQSNFTINMEIAQNNPRDTTSDYIYKDLFYEIKNNHLDFKMYYTDGSVCEGRSGCAIVSENYSCKNRLQDYASIFTCEAVAILECLNIIKTNTNYKKYIVFTDSMSTLMALSNNHNKNPLIILIKEILTGLIDNNYIIKLIWIPSHQGISGNERADTEAKRATKLAQCNYLTSNIQDLKKHIKWKIKTLWNSYWVKDNKSALYDIRKSVFEKRNFQINNRKDQVVLNRLRIGHCNITHIHLITKEEIKKCSRCDSNISIKHLLTECPMFNAERHTSALPMCLFDCLNNNVKCTLKFLKIIDYHRLI</sequence>
<dbReference type="PANTHER" id="PTHR33481">
    <property type="entry name" value="REVERSE TRANSCRIPTASE"/>
    <property type="match status" value="1"/>
</dbReference>
<proteinExistence type="predicted"/>
<protein>
    <recommendedName>
        <fullName evidence="5">RNA-directed DNA polymerase from mobile element jockey</fullName>
    </recommendedName>
</protein>
<evidence type="ECO:0000259" key="1">
    <source>
        <dbReference type="PROSITE" id="PS50878"/>
    </source>
</evidence>
<reference evidence="4" key="1">
    <citation type="journal article" date="2008" name="Insect Biochem. Mol. Biol.">
        <title>The genome of a lepidopteran model insect, the silkworm Bombyx mori.</title>
        <authorList>
            <consortium name="International Silkworm Genome Consortium"/>
        </authorList>
    </citation>
    <scope>NUCLEOTIDE SEQUENCE [LARGE SCALE GENOMIC DNA]</scope>
    <source>
        <strain evidence="4">p50T</strain>
    </source>
</reference>
<dbReference type="PROSITE" id="PS50879">
    <property type="entry name" value="RNASE_H_1"/>
    <property type="match status" value="1"/>
</dbReference>
<dbReference type="PANTHER" id="PTHR33481:SF1">
    <property type="entry name" value="ENDONUCLEASE_EXONUCLEASE_PHOSPHATASE DOMAIN-CONTAINING PROTEIN-RELATED"/>
    <property type="match status" value="1"/>
</dbReference>
<dbReference type="EnsemblMetazoa" id="XM_038012598.1">
    <property type="protein sequence ID" value="XP_037868526.1"/>
    <property type="gene ID" value="LOC119628838"/>
</dbReference>